<dbReference type="STRING" id="5454.A0A163CQJ1"/>
<accession>A0A163CQJ1</accession>
<dbReference type="AlphaFoldDB" id="A0A163CQJ1"/>
<dbReference type="PANTHER" id="PTHR30466">
    <property type="entry name" value="FLAVIN REDUCTASE"/>
    <property type="match status" value="1"/>
</dbReference>
<name>A0A163CQJ1_DIDRA</name>
<dbReference type="Proteomes" id="UP000076837">
    <property type="component" value="Unassembled WGS sequence"/>
</dbReference>
<dbReference type="GO" id="GO:0042602">
    <property type="term" value="F:riboflavin reductase (NADPH) activity"/>
    <property type="evidence" value="ECO:0007669"/>
    <property type="project" value="TreeGrafter"/>
</dbReference>
<dbReference type="Gene3D" id="2.30.110.10">
    <property type="entry name" value="Electron Transport, Fmn-binding Protein, Chain A"/>
    <property type="match status" value="1"/>
</dbReference>
<feature type="compositionally biased region" description="Polar residues" evidence="2">
    <location>
        <begin position="295"/>
        <end position="311"/>
    </location>
</feature>
<dbReference type="InterPro" id="IPR012349">
    <property type="entry name" value="Split_barrel_FMN-bd"/>
</dbReference>
<evidence type="ECO:0000313" key="4">
    <source>
        <dbReference type="Proteomes" id="UP000076837"/>
    </source>
</evidence>
<protein>
    <submittedName>
        <fullName evidence="3">FMN binding</fullName>
    </submittedName>
</protein>
<comment type="caution">
    <text evidence="3">The sequence shown here is derived from an EMBL/GenBank/DDBJ whole genome shotgun (WGS) entry which is preliminary data.</text>
</comment>
<keyword evidence="4" id="KW-1185">Reference proteome</keyword>
<dbReference type="SUPFAM" id="SSF50475">
    <property type="entry name" value="FMN-binding split barrel"/>
    <property type="match status" value="1"/>
</dbReference>
<gene>
    <name evidence="3" type="ORF">ST47_g6236</name>
</gene>
<sequence length="782" mass="87177">MALAQRPASRFFAASYPWSRHAQRRGPCLLASRRAHTPRGPATTAHLRCYHETRRLHEDYSIHAFLSEDGDRDGGRDGGEDAPALDPALLKEDVRRLMRKVPASVAVITVAHHDADSGKHVPMGIAVSSLNTVTLDPPTISFNIKEPSQALNAIRAAHGRFRVHFLAALGTSRDIIESFCSGNHPDAYAHREKHLQVDVPQADTTTSTPTPTPTPTPTTTPSPPRILGQSVRAAAECTLTQELTVGDHVILVAHMNSLDTKAIQEPTIAYVDGMYRSLESAAVIQRNPRLADTKQPATQTRKKSSAMQTREGQTERKPAVLDRAHELAIVYDFPLLPGEQERREYVERLKTYLQGIRVDNIRDLMRELQPQTRLVARSFGVDMEALLYSCRHGAPKKGRQILPEFHGQLSAAEMAKLVHRVKEMVKADPHVLRLGYAKLLYLLDVQNGCSSLLPSDLLDPLRAEGLVGALELSEATPSDYNRPRNVLELEQAEHKLRRYLSTLPDRDILRTTLAVKLEGAGISTKDFVRFQGAHTRLKVESCSKFYKDWKMDITGDVSPEEARVVVRRLINYLGMDRPDVFHAHLFEDVSDMMRNVGVHPLATGVNVTFMISKIRYLLSTGEPLSSLKRKVEDMLQPYFASNVTWEDLQTRVEQFVQKQPLRATTWKKRDKLAAMGLSGSTVLSTPLSSTPQPLDASNLLDTLVAKALKNHYGNGTDEEKEAIAFFLKNRYGFDVVARGVVATPEEVLARSSADDLEAARLQHEEVTVPIRRVNTRIANKKG</sequence>
<dbReference type="Pfam" id="PF01613">
    <property type="entry name" value="Flavin_Reduct"/>
    <property type="match status" value="1"/>
</dbReference>
<dbReference type="SMART" id="SM00903">
    <property type="entry name" value="Flavin_Reduct"/>
    <property type="match status" value="1"/>
</dbReference>
<evidence type="ECO:0000256" key="2">
    <source>
        <dbReference type="SAM" id="MobiDB-lite"/>
    </source>
</evidence>
<dbReference type="OrthoDB" id="2015405at2759"/>
<evidence type="ECO:0000313" key="3">
    <source>
        <dbReference type="EMBL" id="KZM22626.1"/>
    </source>
</evidence>
<dbReference type="InterPro" id="IPR050268">
    <property type="entry name" value="NADH-dep_flavin_reductase"/>
</dbReference>
<proteinExistence type="predicted"/>
<organism evidence="3 4">
    <name type="scientific">Didymella rabiei</name>
    <name type="common">Chickpea ascochyta blight fungus</name>
    <name type="synonym">Mycosphaerella rabiei</name>
    <dbReference type="NCBI Taxonomy" id="5454"/>
    <lineage>
        <taxon>Eukaryota</taxon>
        <taxon>Fungi</taxon>
        <taxon>Dikarya</taxon>
        <taxon>Ascomycota</taxon>
        <taxon>Pezizomycotina</taxon>
        <taxon>Dothideomycetes</taxon>
        <taxon>Pleosporomycetidae</taxon>
        <taxon>Pleosporales</taxon>
        <taxon>Pleosporineae</taxon>
        <taxon>Didymellaceae</taxon>
        <taxon>Ascochyta</taxon>
    </lineage>
</organism>
<dbReference type="EMBL" id="JYNV01000212">
    <property type="protein sequence ID" value="KZM22626.1"/>
    <property type="molecule type" value="Genomic_DNA"/>
</dbReference>
<keyword evidence="1" id="KW-0560">Oxidoreductase</keyword>
<evidence type="ECO:0000256" key="1">
    <source>
        <dbReference type="ARBA" id="ARBA00023002"/>
    </source>
</evidence>
<dbReference type="PANTHER" id="PTHR30466:SF1">
    <property type="entry name" value="FMN REDUCTASE (NADH) RUTF"/>
    <property type="match status" value="1"/>
</dbReference>
<reference evidence="3 4" key="1">
    <citation type="journal article" date="2016" name="Sci. Rep.">
        <title>Draft genome sequencing and secretome analysis of fungal phytopathogen Ascochyta rabiei provides insight into the necrotrophic effector repertoire.</title>
        <authorList>
            <person name="Verma S."/>
            <person name="Gazara R.K."/>
            <person name="Nizam S."/>
            <person name="Parween S."/>
            <person name="Chattopadhyay D."/>
            <person name="Verma P.K."/>
        </authorList>
    </citation>
    <scope>NUCLEOTIDE SEQUENCE [LARGE SCALE GENOMIC DNA]</scope>
    <source>
        <strain evidence="3 4">ArDII</strain>
    </source>
</reference>
<dbReference type="GO" id="GO:0010181">
    <property type="term" value="F:FMN binding"/>
    <property type="evidence" value="ECO:0007669"/>
    <property type="project" value="InterPro"/>
</dbReference>
<dbReference type="InterPro" id="IPR002563">
    <property type="entry name" value="Flavin_Rdtase-like_dom"/>
</dbReference>
<feature type="region of interest" description="Disordered" evidence="2">
    <location>
        <begin position="290"/>
        <end position="317"/>
    </location>
</feature>
<feature type="region of interest" description="Disordered" evidence="2">
    <location>
        <begin position="196"/>
        <end position="226"/>
    </location>
</feature>
<feature type="compositionally biased region" description="Pro residues" evidence="2">
    <location>
        <begin position="210"/>
        <end position="224"/>
    </location>
</feature>